<evidence type="ECO:0000256" key="5">
    <source>
        <dbReference type="SAM" id="MobiDB-lite"/>
    </source>
</evidence>
<organism evidence="8 9">
    <name type="scientific">Lachancea dasiensis</name>
    <dbReference type="NCBI Taxonomy" id="1072105"/>
    <lineage>
        <taxon>Eukaryota</taxon>
        <taxon>Fungi</taxon>
        <taxon>Dikarya</taxon>
        <taxon>Ascomycota</taxon>
        <taxon>Saccharomycotina</taxon>
        <taxon>Saccharomycetes</taxon>
        <taxon>Saccharomycetales</taxon>
        <taxon>Saccharomycetaceae</taxon>
        <taxon>Lachancea</taxon>
    </lineage>
</organism>
<keyword evidence="2 4" id="KW-0694">RNA-binding</keyword>
<reference evidence="9" key="1">
    <citation type="submission" date="2016-03" db="EMBL/GenBank/DDBJ databases">
        <authorList>
            <person name="Devillers H."/>
        </authorList>
    </citation>
    <scope>NUCLEOTIDE SEQUENCE [LARGE SCALE GENOMIC DNA]</scope>
</reference>
<dbReference type="Gene3D" id="1.10.10.10">
    <property type="entry name" value="Winged helix-like DNA-binding domain superfamily/Winged helix DNA-binding domain"/>
    <property type="match status" value="1"/>
</dbReference>
<feature type="domain" description="HTH La-type RNA-binding" evidence="7">
    <location>
        <begin position="20"/>
        <end position="109"/>
    </location>
</feature>
<sequence length="287" mass="33038">MSSTNPTEEVTSRRNSYAPVEFTEEVEKQCLKQVEFYFSEFNLPYDKFLRTTAEKNGGWVPISTIATFNRMKKFRPVDRVVATLRGSKILEISEDGENVKRRMPLDLQSDDRRERGNRTVVVMNFDFSTKDEQKRSEQEKTALQESVEQFFAKLGSISQVRLKKDHRKNFNGTVVVEFADEKNAQEFANNYGPDKETLSYEGRKLDVVSKKQYDQQREATRSKNFSGSGQRSRSFTGHRKNMPKLKKPKNETTKKEVPPIKSVEEDKTDNTSQEVTESAVASESAVE</sequence>
<feature type="domain" description="RRM" evidence="6">
    <location>
        <begin position="118"/>
        <end position="212"/>
    </location>
</feature>
<comment type="subcellular location">
    <subcellularLocation>
        <location evidence="1">Nucleus</location>
    </subcellularLocation>
</comment>
<feature type="compositionally biased region" description="Polar residues" evidence="5">
    <location>
        <begin position="270"/>
        <end position="281"/>
    </location>
</feature>
<evidence type="ECO:0000259" key="7">
    <source>
        <dbReference type="PROSITE" id="PS50961"/>
    </source>
</evidence>
<gene>
    <name evidence="8" type="ORF">LADA_0E11738G</name>
</gene>
<proteinExistence type="predicted"/>
<dbReference type="InterPro" id="IPR036390">
    <property type="entry name" value="WH_DNA-bd_sf"/>
</dbReference>
<feature type="compositionally biased region" description="Basic residues" evidence="5">
    <location>
        <begin position="236"/>
        <end position="247"/>
    </location>
</feature>
<dbReference type="InterPro" id="IPR012677">
    <property type="entry name" value="Nucleotide-bd_a/b_plait_sf"/>
</dbReference>
<keyword evidence="3" id="KW-0539">Nucleus</keyword>
<dbReference type="PANTHER" id="PTHR22792:SF140">
    <property type="entry name" value="ACHILLES, ISOFORM A"/>
    <property type="match status" value="1"/>
</dbReference>
<dbReference type="Gene3D" id="3.30.70.330">
    <property type="match status" value="1"/>
</dbReference>
<dbReference type="GO" id="GO:0005654">
    <property type="term" value="C:nucleoplasm"/>
    <property type="evidence" value="ECO:0007669"/>
    <property type="project" value="EnsemblFungi"/>
</dbReference>
<dbReference type="STRING" id="1266660.A0A1G4JEM0"/>
<evidence type="ECO:0000313" key="9">
    <source>
        <dbReference type="Proteomes" id="UP000190274"/>
    </source>
</evidence>
<dbReference type="SMART" id="SM00715">
    <property type="entry name" value="LA"/>
    <property type="match status" value="1"/>
</dbReference>
<dbReference type="PRINTS" id="PR00302">
    <property type="entry name" value="LUPUSLA"/>
</dbReference>
<dbReference type="PANTHER" id="PTHR22792">
    <property type="entry name" value="LUPUS LA PROTEIN-RELATED"/>
    <property type="match status" value="1"/>
</dbReference>
<dbReference type="SUPFAM" id="SSF54928">
    <property type="entry name" value="RNA-binding domain, RBD"/>
    <property type="match status" value="1"/>
</dbReference>
<evidence type="ECO:0000256" key="2">
    <source>
        <dbReference type="ARBA" id="ARBA00022884"/>
    </source>
</evidence>
<feature type="region of interest" description="Disordered" evidence="5">
    <location>
        <begin position="210"/>
        <end position="287"/>
    </location>
</feature>
<dbReference type="OrthoDB" id="439993at2759"/>
<dbReference type="InterPro" id="IPR045180">
    <property type="entry name" value="La_dom_prot"/>
</dbReference>
<dbReference type="InterPro" id="IPR000504">
    <property type="entry name" value="RRM_dom"/>
</dbReference>
<dbReference type="InterPro" id="IPR006630">
    <property type="entry name" value="La_HTH"/>
</dbReference>
<dbReference type="GO" id="GO:0005730">
    <property type="term" value="C:nucleolus"/>
    <property type="evidence" value="ECO:0007669"/>
    <property type="project" value="EnsemblFungi"/>
</dbReference>
<feature type="compositionally biased region" description="Polar residues" evidence="5">
    <location>
        <begin position="222"/>
        <end position="235"/>
    </location>
</feature>
<dbReference type="GO" id="GO:0008033">
    <property type="term" value="P:tRNA processing"/>
    <property type="evidence" value="ECO:0007669"/>
    <property type="project" value="EnsemblFungi"/>
</dbReference>
<dbReference type="AlphaFoldDB" id="A0A1G4JEM0"/>
<dbReference type="GO" id="GO:0003729">
    <property type="term" value="F:mRNA binding"/>
    <property type="evidence" value="ECO:0007669"/>
    <property type="project" value="TreeGrafter"/>
</dbReference>
<dbReference type="Pfam" id="PF00076">
    <property type="entry name" value="RRM_1"/>
    <property type="match status" value="1"/>
</dbReference>
<feature type="compositionally biased region" description="Basic and acidic residues" evidence="5">
    <location>
        <begin position="210"/>
        <end position="221"/>
    </location>
</feature>
<dbReference type="PROSITE" id="PS50961">
    <property type="entry name" value="HTH_LA"/>
    <property type="match status" value="1"/>
</dbReference>
<dbReference type="InterPro" id="IPR035979">
    <property type="entry name" value="RBD_domain_sf"/>
</dbReference>
<accession>A0A1G4JEM0</accession>
<evidence type="ECO:0000259" key="6">
    <source>
        <dbReference type="PROSITE" id="PS50102"/>
    </source>
</evidence>
<evidence type="ECO:0000256" key="1">
    <source>
        <dbReference type="ARBA" id="ARBA00004123"/>
    </source>
</evidence>
<feature type="compositionally biased region" description="Basic and acidic residues" evidence="5">
    <location>
        <begin position="248"/>
        <end position="269"/>
    </location>
</feature>
<evidence type="ECO:0000313" key="8">
    <source>
        <dbReference type="EMBL" id="SCU88724.1"/>
    </source>
</evidence>
<dbReference type="PROSITE" id="PS50102">
    <property type="entry name" value="RRM"/>
    <property type="match status" value="1"/>
</dbReference>
<dbReference type="EMBL" id="LT598455">
    <property type="protein sequence ID" value="SCU88724.1"/>
    <property type="molecule type" value="Genomic_DNA"/>
</dbReference>
<dbReference type="SMART" id="SM00360">
    <property type="entry name" value="RRM"/>
    <property type="match status" value="1"/>
</dbReference>
<dbReference type="Pfam" id="PF05383">
    <property type="entry name" value="La"/>
    <property type="match status" value="1"/>
</dbReference>
<protein>
    <submittedName>
        <fullName evidence="8">LADA_0E11738g1_1</fullName>
    </submittedName>
</protein>
<dbReference type="SUPFAM" id="SSF46785">
    <property type="entry name" value="Winged helix' DNA-binding domain"/>
    <property type="match status" value="1"/>
</dbReference>
<evidence type="ECO:0000256" key="3">
    <source>
        <dbReference type="ARBA" id="ARBA00023242"/>
    </source>
</evidence>
<dbReference type="GO" id="GO:0017070">
    <property type="term" value="F:U6 snRNA binding"/>
    <property type="evidence" value="ECO:0007669"/>
    <property type="project" value="EnsemblFungi"/>
</dbReference>
<dbReference type="Proteomes" id="UP000190274">
    <property type="component" value="Chromosome E"/>
</dbReference>
<dbReference type="InterPro" id="IPR002344">
    <property type="entry name" value="Lupus_La"/>
</dbReference>
<dbReference type="GO" id="GO:1990904">
    <property type="term" value="C:ribonucleoprotein complex"/>
    <property type="evidence" value="ECO:0007669"/>
    <property type="project" value="InterPro"/>
</dbReference>
<dbReference type="GO" id="GO:0000049">
    <property type="term" value="F:tRNA binding"/>
    <property type="evidence" value="ECO:0007669"/>
    <property type="project" value="EnsemblFungi"/>
</dbReference>
<evidence type="ECO:0000256" key="4">
    <source>
        <dbReference type="PROSITE-ProRule" id="PRU00332"/>
    </source>
</evidence>
<dbReference type="InterPro" id="IPR036388">
    <property type="entry name" value="WH-like_DNA-bd_sf"/>
</dbReference>
<name>A0A1G4JEM0_9SACH</name>
<keyword evidence="9" id="KW-1185">Reference proteome</keyword>